<feature type="domain" description="DUF7936" evidence="1">
    <location>
        <begin position="3"/>
        <end position="108"/>
    </location>
</feature>
<organism evidence="2">
    <name type="scientific">uncultured Caudovirales phage</name>
    <dbReference type="NCBI Taxonomy" id="2100421"/>
    <lineage>
        <taxon>Viruses</taxon>
        <taxon>Duplodnaviria</taxon>
        <taxon>Heunggongvirae</taxon>
        <taxon>Uroviricota</taxon>
        <taxon>Caudoviricetes</taxon>
        <taxon>Peduoviridae</taxon>
        <taxon>Maltschvirus</taxon>
        <taxon>Maltschvirus maltsch</taxon>
    </lineage>
</organism>
<dbReference type="EMBL" id="LR796244">
    <property type="protein sequence ID" value="CAB4130665.1"/>
    <property type="molecule type" value="Genomic_DNA"/>
</dbReference>
<gene>
    <name evidence="2" type="ORF">UFOVP123_23</name>
</gene>
<accession>A0A6J5L9K6</accession>
<evidence type="ECO:0000313" key="2">
    <source>
        <dbReference type="EMBL" id="CAB4130665.1"/>
    </source>
</evidence>
<sequence length="116" mass="12430">MSATITWVIEWMQCKPTEGSLTDVVVTAGWRCNGAETANSVDYSATSYGTASFPMPEGSFTPYEQLTQDQVLGWCWASGVDQTATEASVQAAIDNQINPPIVQPPLPWATAPTESA</sequence>
<dbReference type="InterPro" id="IPR057696">
    <property type="entry name" value="DUF7936"/>
</dbReference>
<name>A0A6J5L9K6_9CAUD</name>
<protein>
    <recommendedName>
        <fullName evidence="1">DUF7936 domain-containing protein</fullName>
    </recommendedName>
</protein>
<evidence type="ECO:0000259" key="1">
    <source>
        <dbReference type="Pfam" id="PF25590"/>
    </source>
</evidence>
<reference evidence="2" key="1">
    <citation type="submission" date="2020-04" db="EMBL/GenBank/DDBJ databases">
        <authorList>
            <person name="Chiriac C."/>
            <person name="Salcher M."/>
            <person name="Ghai R."/>
            <person name="Kavagutti S V."/>
        </authorList>
    </citation>
    <scope>NUCLEOTIDE SEQUENCE</scope>
</reference>
<dbReference type="Pfam" id="PF25590">
    <property type="entry name" value="DUF7936"/>
    <property type="match status" value="1"/>
</dbReference>
<proteinExistence type="predicted"/>